<feature type="domain" description="Radical SAM core" evidence="9">
    <location>
        <begin position="104"/>
        <end position="267"/>
    </location>
</feature>
<dbReference type="EMBL" id="FUXM01000005">
    <property type="protein sequence ID" value="SJZ71373.1"/>
    <property type="molecule type" value="Genomic_DNA"/>
</dbReference>
<evidence type="ECO:0000256" key="2">
    <source>
        <dbReference type="ARBA" id="ARBA00022485"/>
    </source>
</evidence>
<evidence type="ECO:0000256" key="1">
    <source>
        <dbReference type="ARBA" id="ARBA00001933"/>
    </source>
</evidence>
<evidence type="ECO:0000259" key="9">
    <source>
        <dbReference type="PROSITE" id="PS51918"/>
    </source>
</evidence>
<dbReference type="PROSITE" id="PS51918">
    <property type="entry name" value="RADICAL_SAM"/>
    <property type="match status" value="1"/>
</dbReference>
<dbReference type="InterPro" id="IPR058240">
    <property type="entry name" value="rSAM_sf"/>
</dbReference>
<gene>
    <name evidence="10" type="ORF">SAMN02745885_00745</name>
</gene>
<dbReference type="SUPFAM" id="SSF102114">
    <property type="entry name" value="Radical SAM enzymes"/>
    <property type="match status" value="1"/>
</dbReference>
<protein>
    <submittedName>
        <fullName evidence="10">KamA family protein</fullName>
    </submittedName>
</protein>
<evidence type="ECO:0000256" key="6">
    <source>
        <dbReference type="ARBA" id="ARBA00023004"/>
    </source>
</evidence>
<dbReference type="OrthoDB" id="9768064at2"/>
<dbReference type="SFLD" id="SFLDS00029">
    <property type="entry name" value="Radical_SAM"/>
    <property type="match status" value="1"/>
</dbReference>
<dbReference type="InterPro" id="IPR003739">
    <property type="entry name" value="Lys_aminomutase/Glu_NH3_mut"/>
</dbReference>
<dbReference type="GO" id="GO:0051539">
    <property type="term" value="F:4 iron, 4 sulfur cluster binding"/>
    <property type="evidence" value="ECO:0007669"/>
    <property type="project" value="UniProtKB-KW"/>
</dbReference>
<keyword evidence="11" id="KW-1185">Reference proteome</keyword>
<evidence type="ECO:0000256" key="7">
    <source>
        <dbReference type="ARBA" id="ARBA00023014"/>
    </source>
</evidence>
<organism evidence="10 11">
    <name type="scientific">Carboxydocella sporoproducens DSM 16521</name>
    <dbReference type="NCBI Taxonomy" id="1121270"/>
    <lineage>
        <taxon>Bacteria</taxon>
        <taxon>Bacillati</taxon>
        <taxon>Bacillota</taxon>
        <taxon>Clostridia</taxon>
        <taxon>Eubacteriales</taxon>
        <taxon>Clostridiales Family XVI. Incertae Sedis</taxon>
        <taxon>Carboxydocella</taxon>
    </lineage>
</organism>
<dbReference type="InterPro" id="IPR007197">
    <property type="entry name" value="rSAM"/>
</dbReference>
<keyword evidence="2" id="KW-0004">4Fe-4S</keyword>
<dbReference type="AlphaFoldDB" id="A0A1T4MWM7"/>
<sequence>MERNQKYQQQKSIILKHLQASEAEWQDWRWHLANRISSPLDLAHFLPLTEKEISLLRNASAHRRWAITPHYLAAIDWEQPDDPLKLQVLPWRDKTVAGCPVGLDKKETRYLLTVTNQCAIYCSYCTLTCQQGLIERHLALDLLQSTLNALAQQKKIREIVLVGGDALLLSERRLEWLLREIRKISHIRSVGIVTRTPAVLPQRITAGLCQVLNQSGPINIFTRINHPRELTLATQQALKDLVAAGAIIINQPVAMTIAQRTDLSVAN</sequence>
<comment type="cofactor">
    <cofactor evidence="1">
        <name>pyridoxal 5'-phosphate</name>
        <dbReference type="ChEBI" id="CHEBI:597326"/>
    </cofactor>
</comment>
<evidence type="ECO:0000256" key="4">
    <source>
        <dbReference type="ARBA" id="ARBA00022723"/>
    </source>
</evidence>
<dbReference type="InterPro" id="IPR013785">
    <property type="entry name" value="Aldolase_TIM"/>
</dbReference>
<evidence type="ECO:0000256" key="3">
    <source>
        <dbReference type="ARBA" id="ARBA00022691"/>
    </source>
</evidence>
<dbReference type="GO" id="GO:0016853">
    <property type="term" value="F:isomerase activity"/>
    <property type="evidence" value="ECO:0007669"/>
    <property type="project" value="UniProtKB-KW"/>
</dbReference>
<dbReference type="Proteomes" id="UP000189933">
    <property type="component" value="Unassembled WGS sequence"/>
</dbReference>
<keyword evidence="7" id="KW-0411">Iron-sulfur</keyword>
<dbReference type="Gene3D" id="3.20.20.70">
    <property type="entry name" value="Aldolase class I"/>
    <property type="match status" value="1"/>
</dbReference>
<keyword evidence="4" id="KW-0479">Metal-binding</keyword>
<evidence type="ECO:0000256" key="8">
    <source>
        <dbReference type="ARBA" id="ARBA00023235"/>
    </source>
</evidence>
<proteinExistence type="predicted"/>
<keyword evidence="6" id="KW-0408">Iron</keyword>
<dbReference type="RefSeq" id="WP_078664851.1">
    <property type="nucleotide sequence ID" value="NZ_FUXM01000005.1"/>
</dbReference>
<keyword evidence="8" id="KW-0413">Isomerase</keyword>
<dbReference type="PANTHER" id="PTHR30538:SF1">
    <property type="entry name" value="L-LYSINE 2,3-AMINOMUTASE"/>
    <property type="match status" value="1"/>
</dbReference>
<dbReference type="PANTHER" id="PTHR30538">
    <property type="entry name" value="LYSINE 2,3-AMINOMUTASE-RELATED"/>
    <property type="match status" value="1"/>
</dbReference>
<accession>A0A1T4MWM7</accession>
<dbReference type="Gene3D" id="6.10.140.1170">
    <property type="match status" value="1"/>
</dbReference>
<keyword evidence="5" id="KW-0663">Pyridoxal phosphate</keyword>
<evidence type="ECO:0000313" key="10">
    <source>
        <dbReference type="EMBL" id="SJZ71373.1"/>
    </source>
</evidence>
<evidence type="ECO:0000313" key="11">
    <source>
        <dbReference type="Proteomes" id="UP000189933"/>
    </source>
</evidence>
<evidence type="ECO:0000256" key="5">
    <source>
        <dbReference type="ARBA" id="ARBA00022898"/>
    </source>
</evidence>
<dbReference type="GO" id="GO:0046872">
    <property type="term" value="F:metal ion binding"/>
    <property type="evidence" value="ECO:0007669"/>
    <property type="project" value="UniProtKB-KW"/>
</dbReference>
<reference evidence="11" key="1">
    <citation type="submission" date="2017-02" db="EMBL/GenBank/DDBJ databases">
        <authorList>
            <person name="Varghese N."/>
            <person name="Submissions S."/>
        </authorList>
    </citation>
    <scope>NUCLEOTIDE SEQUENCE [LARGE SCALE GENOMIC DNA]</scope>
    <source>
        <strain evidence="11">DSM 16521</strain>
    </source>
</reference>
<name>A0A1T4MWM7_9FIRM</name>
<keyword evidence="3" id="KW-0949">S-adenosyl-L-methionine</keyword>